<dbReference type="EMBL" id="VIVQ01000002">
    <property type="protein sequence ID" value="TWE10267.1"/>
    <property type="molecule type" value="Genomic_DNA"/>
</dbReference>
<keyword evidence="4" id="KW-1185">Reference proteome</keyword>
<dbReference type="Proteomes" id="UP000318297">
    <property type="component" value="Unassembled WGS sequence"/>
</dbReference>
<reference evidence="3 4" key="1">
    <citation type="submission" date="2019-06" db="EMBL/GenBank/DDBJ databases">
        <title>Sequencing the genomes of 1000 actinobacteria strains.</title>
        <authorList>
            <person name="Klenk H.-P."/>
        </authorList>
    </citation>
    <scope>NUCLEOTIDE SEQUENCE [LARGE SCALE GENOMIC DNA]</scope>
    <source>
        <strain evidence="3 4">DSM 19560</strain>
    </source>
</reference>
<dbReference type="InterPro" id="IPR051122">
    <property type="entry name" value="SDR_DHRS6-like"/>
</dbReference>
<keyword evidence="2" id="KW-0560">Oxidoreductase</keyword>
<protein>
    <submittedName>
        <fullName evidence="3">NAD(P)-dependent dehydrogenase (Short-subunit alcohol dehydrogenase family)</fullName>
    </submittedName>
</protein>
<dbReference type="AlphaFoldDB" id="A0A561E3S5"/>
<dbReference type="PANTHER" id="PTHR43477:SF1">
    <property type="entry name" value="DIHYDROANTICAPSIN 7-DEHYDROGENASE"/>
    <property type="match status" value="1"/>
</dbReference>
<dbReference type="GO" id="GO:0016491">
    <property type="term" value="F:oxidoreductase activity"/>
    <property type="evidence" value="ECO:0007669"/>
    <property type="project" value="UniProtKB-KW"/>
</dbReference>
<name>A0A561E3S5_9MICO</name>
<dbReference type="PANTHER" id="PTHR43477">
    <property type="entry name" value="DIHYDROANTICAPSIN 7-DEHYDROGENASE"/>
    <property type="match status" value="1"/>
</dbReference>
<evidence type="ECO:0000256" key="1">
    <source>
        <dbReference type="ARBA" id="ARBA00006484"/>
    </source>
</evidence>
<gene>
    <name evidence="3" type="ORF">BKA23_2621</name>
</gene>
<comment type="caution">
    <text evidence="3">The sequence shown here is derived from an EMBL/GenBank/DDBJ whole genome shotgun (WGS) entry which is preliminary data.</text>
</comment>
<evidence type="ECO:0000313" key="4">
    <source>
        <dbReference type="Proteomes" id="UP000318297"/>
    </source>
</evidence>
<evidence type="ECO:0000313" key="3">
    <source>
        <dbReference type="EMBL" id="TWE10267.1"/>
    </source>
</evidence>
<evidence type="ECO:0000256" key="2">
    <source>
        <dbReference type="ARBA" id="ARBA00023002"/>
    </source>
</evidence>
<comment type="similarity">
    <text evidence="1">Belongs to the short-chain dehydrogenases/reductases (SDR) family.</text>
</comment>
<organism evidence="3 4">
    <name type="scientific">Rudaeicoccus suwonensis</name>
    <dbReference type="NCBI Taxonomy" id="657409"/>
    <lineage>
        <taxon>Bacteria</taxon>
        <taxon>Bacillati</taxon>
        <taxon>Actinomycetota</taxon>
        <taxon>Actinomycetes</taxon>
        <taxon>Micrococcales</taxon>
        <taxon>Dermacoccaceae</taxon>
        <taxon>Rudaeicoccus</taxon>
    </lineage>
</organism>
<dbReference type="Gene3D" id="3.40.50.720">
    <property type="entry name" value="NAD(P)-binding Rossmann-like Domain"/>
    <property type="match status" value="1"/>
</dbReference>
<dbReference type="InterPro" id="IPR036291">
    <property type="entry name" value="NAD(P)-bd_dom_sf"/>
</dbReference>
<dbReference type="OrthoDB" id="9806974at2"/>
<dbReference type="PRINTS" id="PR00081">
    <property type="entry name" value="GDHRDH"/>
</dbReference>
<dbReference type="SUPFAM" id="SSF51735">
    <property type="entry name" value="NAD(P)-binding Rossmann-fold domains"/>
    <property type="match status" value="1"/>
</dbReference>
<dbReference type="Pfam" id="PF13561">
    <property type="entry name" value="adh_short_C2"/>
    <property type="match status" value="1"/>
</dbReference>
<sequence>MSLNGKRVVLFGGTSGIGLATAVASARAGAEVVVVSSRQSSVDTALAELPTGAEGHVVDLTDHGALEAFFDAAAPFDHLVITAGEGLRSMPLAEYDATAAREFFELRFFTALQAIHLASPILRQGGSIVLTSGTAAFRPAAGWTLGSAICNAVIGATKALAVELAPIRVNAVAPGIVRSPLWAAMSADDQAQMYAAQAASIPAGRVAETSDVAQAYVALMESDFVTGTISVVDGGTILV</sequence>
<dbReference type="RefSeq" id="WP_145229106.1">
    <property type="nucleotide sequence ID" value="NZ_VIVQ01000002.1"/>
</dbReference>
<accession>A0A561E3S5</accession>
<dbReference type="InterPro" id="IPR002347">
    <property type="entry name" value="SDR_fam"/>
</dbReference>
<proteinExistence type="inferred from homology"/>